<dbReference type="EMBL" id="RQYC01000008">
    <property type="protein sequence ID" value="RRD90087.1"/>
    <property type="molecule type" value="Genomic_DNA"/>
</dbReference>
<gene>
    <name evidence="1" type="ORF">EII21_06610</name>
</gene>
<comment type="caution">
    <text evidence="1">The sequence shown here is derived from an EMBL/GenBank/DDBJ whole genome shotgun (WGS) entry which is preliminary data.</text>
</comment>
<organism evidence="1 2">
    <name type="scientific">Conchiformibius steedae</name>
    <dbReference type="NCBI Taxonomy" id="153493"/>
    <lineage>
        <taxon>Bacteria</taxon>
        <taxon>Pseudomonadati</taxon>
        <taxon>Pseudomonadota</taxon>
        <taxon>Betaproteobacteria</taxon>
        <taxon>Neisseriales</taxon>
        <taxon>Neisseriaceae</taxon>
        <taxon>Conchiformibius</taxon>
    </lineage>
</organism>
<reference evidence="1 2" key="1">
    <citation type="submission" date="2018-11" db="EMBL/GenBank/DDBJ databases">
        <title>Genomes From Bacteria Associated with the Canine Oral Cavity: a Test Case for Automated Genome-Based Taxonomic Assignment.</title>
        <authorList>
            <person name="Coil D.A."/>
            <person name="Jospin G."/>
            <person name="Darling A.E."/>
            <person name="Wallis C."/>
            <person name="Davis I.J."/>
            <person name="Harris S."/>
            <person name="Eisen J.A."/>
            <person name="Holcombe L.J."/>
            <person name="O'Flynn C."/>
        </authorList>
    </citation>
    <scope>NUCLEOTIDE SEQUENCE [LARGE SCALE GENOMIC DNA]</scope>
    <source>
        <strain evidence="1 2">COT-280</strain>
    </source>
</reference>
<accession>A0A3P2A3R4</accession>
<dbReference type="RefSeq" id="WP_124794949.1">
    <property type="nucleotide sequence ID" value="NZ_RQYC01000008.1"/>
</dbReference>
<sequence length="66" mass="7243">MKEYLLRLRIARGQTGYRASVANGDSVLVSVDKDYPTETDAAVAVLEHLAARHSFGEVHFEAGQQP</sequence>
<proteinExistence type="predicted"/>
<evidence type="ECO:0000313" key="2">
    <source>
        <dbReference type="Proteomes" id="UP000269923"/>
    </source>
</evidence>
<name>A0A3P2A3R4_9NEIS</name>
<dbReference type="AlphaFoldDB" id="A0A3P2A3R4"/>
<dbReference type="Proteomes" id="UP000269923">
    <property type="component" value="Unassembled WGS sequence"/>
</dbReference>
<evidence type="ECO:0000313" key="1">
    <source>
        <dbReference type="EMBL" id="RRD90087.1"/>
    </source>
</evidence>
<keyword evidence="2" id="KW-1185">Reference proteome</keyword>
<protein>
    <submittedName>
        <fullName evidence="1">Uncharacterized protein</fullName>
    </submittedName>
</protein>